<dbReference type="Proteomes" id="UP000694501">
    <property type="component" value="Unassembled WGS sequence"/>
</dbReference>
<keyword evidence="2" id="KW-1185">Reference proteome</keyword>
<accession>A0A949JPV2</accession>
<protein>
    <submittedName>
        <fullName evidence="1">Uncharacterized protein</fullName>
    </submittedName>
</protein>
<proteinExistence type="predicted"/>
<name>A0A949JPV2_9ACTN</name>
<evidence type="ECO:0000313" key="1">
    <source>
        <dbReference type="EMBL" id="MBU7598060.1"/>
    </source>
</evidence>
<evidence type="ECO:0000313" key="2">
    <source>
        <dbReference type="Proteomes" id="UP000694501"/>
    </source>
</evidence>
<dbReference type="AlphaFoldDB" id="A0A949JPV2"/>
<dbReference type="RefSeq" id="WP_211041962.1">
    <property type="nucleotide sequence ID" value="NZ_JAELVF020000001.1"/>
</dbReference>
<dbReference type="EMBL" id="JAELVF020000001">
    <property type="protein sequence ID" value="MBU7598060.1"/>
    <property type="molecule type" value="Genomic_DNA"/>
</dbReference>
<gene>
    <name evidence="1" type="ORF">JGS22_010655</name>
</gene>
<organism evidence="1 2">
    <name type="scientific">Streptomyces tardus</name>
    <dbReference type="NCBI Taxonomy" id="2780544"/>
    <lineage>
        <taxon>Bacteria</taxon>
        <taxon>Bacillati</taxon>
        <taxon>Actinomycetota</taxon>
        <taxon>Actinomycetes</taxon>
        <taxon>Kitasatosporales</taxon>
        <taxon>Streptomycetaceae</taxon>
        <taxon>Streptomyces</taxon>
    </lineage>
</organism>
<sequence length="192" mass="20483">MTWESGEGETEQAVWRAAVALLPGAEAAAEEWAAIGEQEAAIEAAICGLCAHGVAIGGELRAGLSVVAELWGCRQALADRLNRCTDAADDVSTLRVMPPGEAESPAIEECVVQQAAVGGELAEAPAPGTAVVPWIVCEERGWELDRLHVCEPWGELSFRATGYLLRRSAEPEQELFHGPLDAWSALLALRER</sequence>
<comment type="caution">
    <text evidence="1">The sequence shown here is derived from an EMBL/GenBank/DDBJ whole genome shotgun (WGS) entry which is preliminary data.</text>
</comment>
<reference evidence="1" key="1">
    <citation type="submission" date="2021-06" db="EMBL/GenBank/DDBJ databases">
        <title>Sequencing of actinobacteria type strains.</title>
        <authorList>
            <person name="Nguyen G.-S."/>
            <person name="Wentzel A."/>
        </authorList>
    </citation>
    <scope>NUCLEOTIDE SEQUENCE</scope>
    <source>
        <strain evidence="1">P38-E01</strain>
    </source>
</reference>